<dbReference type="InterPro" id="IPR046348">
    <property type="entry name" value="SIS_dom_sf"/>
</dbReference>
<accession>A7VQX9</accession>
<evidence type="ECO:0000256" key="1">
    <source>
        <dbReference type="ARBA" id="ARBA00022737"/>
    </source>
</evidence>
<dbReference type="HOGENOM" id="CLU_012520_1_0_9"/>
<keyword evidence="1" id="KW-0677">Repeat</keyword>
<dbReference type="CDD" id="cd05009">
    <property type="entry name" value="SIS_GlmS_GlmD_2"/>
    <property type="match status" value="1"/>
</dbReference>
<dbReference type="OrthoDB" id="1651249at2"/>
<keyword evidence="6" id="KW-1185">Reference proteome</keyword>
<dbReference type="EMBL" id="ABCB02000016">
    <property type="protein sequence ID" value="EDO62101.1"/>
    <property type="molecule type" value="Genomic_DNA"/>
</dbReference>
<dbReference type="Pfam" id="PF01380">
    <property type="entry name" value="SIS"/>
    <property type="match status" value="2"/>
</dbReference>
<protein>
    <submittedName>
        <fullName evidence="3">SIS domain protein</fullName>
    </submittedName>
    <submittedName>
        <fullName evidence="4">SIS domain-containing protein</fullName>
    </submittedName>
</protein>
<dbReference type="SUPFAM" id="SSF53697">
    <property type="entry name" value="SIS domain"/>
    <property type="match status" value="1"/>
</dbReference>
<sequence length="380" mass="41329">MLMDGKRQPAMLAAVFEEPNLVEICCGRERGRLTGKFADLISARPLRRIYFCGSGSVANTGMILKQAAEKWLGVEASWEYSGLFLNHGGLNASGKYRPEEMLVICPSESGLTRGPVEIVKQAHSLGIPCVCTVQSGGSPLERYCDVVIVKPSGKELALPSTKGYSVGLLVLLLCLLEGARVKGSVSQAEYGQINQSLASLGGSCQSIAGQTVKWFLRRQYPVMKPPFYRIIGYGANYGTAVEGALKMMESHKRMTAAYELEEFLHGPLGTVQNGDMIFFLFGEDGPEKERMKLLFRQMEKITPHCVAVGDSDLKNEGGRNLLFPLRGGEFFNAVELVVPFQVLSCLIAECLGLDTTQGMNAEAKAAMGPSFPKESGRQPL</sequence>
<dbReference type="EMBL" id="NOXF01000003">
    <property type="protein sequence ID" value="PEQ25059.1"/>
    <property type="molecule type" value="Genomic_DNA"/>
</dbReference>
<dbReference type="PANTHER" id="PTHR10937">
    <property type="entry name" value="GLUCOSAMINE--FRUCTOSE-6-PHOSPHATE AMINOTRANSFERASE, ISOMERIZING"/>
    <property type="match status" value="1"/>
</dbReference>
<dbReference type="InterPro" id="IPR035490">
    <property type="entry name" value="GlmS/FrlB_SIS"/>
</dbReference>
<dbReference type="Gene3D" id="3.40.50.10490">
    <property type="entry name" value="Glucose-6-phosphate isomerase like protein, domain 1"/>
    <property type="match status" value="2"/>
</dbReference>
<dbReference type="InterPro" id="IPR001347">
    <property type="entry name" value="SIS_dom"/>
</dbReference>
<dbReference type="AlphaFoldDB" id="A7VQX9"/>
<dbReference type="GO" id="GO:0004360">
    <property type="term" value="F:glutamine-fructose-6-phosphate transaminase (isomerizing) activity"/>
    <property type="evidence" value="ECO:0007669"/>
    <property type="project" value="TreeGrafter"/>
</dbReference>
<gene>
    <name evidence="4" type="ORF">CH238_06375</name>
    <name evidence="3" type="ORF">CLOLEP_00961</name>
</gene>
<dbReference type="InterPro" id="IPR035466">
    <property type="entry name" value="GlmS/AgaS_SIS"/>
</dbReference>
<dbReference type="GO" id="GO:0006002">
    <property type="term" value="P:fructose 6-phosphate metabolic process"/>
    <property type="evidence" value="ECO:0007669"/>
    <property type="project" value="TreeGrafter"/>
</dbReference>
<reference evidence="3 5" key="1">
    <citation type="submission" date="2007-08" db="EMBL/GenBank/DDBJ databases">
        <title>Draft genome sequence of Clostridium leptum (DSM 753).</title>
        <authorList>
            <person name="Sudarsanam P."/>
            <person name="Ley R."/>
            <person name="Guruge J."/>
            <person name="Turnbaugh P.J."/>
            <person name="Mahowald M."/>
            <person name="Liep D."/>
            <person name="Gordon J."/>
        </authorList>
    </citation>
    <scope>NUCLEOTIDE SEQUENCE [LARGE SCALE GENOMIC DNA]</scope>
    <source>
        <strain evidence="3 5">DSM 753</strain>
    </source>
</reference>
<evidence type="ECO:0000313" key="3">
    <source>
        <dbReference type="EMBL" id="EDO62101.1"/>
    </source>
</evidence>
<dbReference type="GO" id="GO:0006487">
    <property type="term" value="P:protein N-linked glycosylation"/>
    <property type="evidence" value="ECO:0007669"/>
    <property type="project" value="TreeGrafter"/>
</dbReference>
<feature type="domain" description="SIS" evidence="2">
    <location>
        <begin position="37"/>
        <end position="184"/>
    </location>
</feature>
<dbReference type="Proteomes" id="UP000220611">
    <property type="component" value="Unassembled WGS sequence"/>
</dbReference>
<reference evidence="3 5" key="2">
    <citation type="submission" date="2007-08" db="EMBL/GenBank/DDBJ databases">
        <authorList>
            <person name="Fulton L."/>
            <person name="Clifton S."/>
            <person name="Fulton B."/>
            <person name="Xu J."/>
            <person name="Minx P."/>
            <person name="Pepin K.H."/>
            <person name="Johnson M."/>
            <person name="Thiruvilangam P."/>
            <person name="Bhonagiri V."/>
            <person name="Nash W.E."/>
            <person name="Wang C."/>
            <person name="Mardis E.R."/>
            <person name="Wilson R.K."/>
        </authorList>
    </citation>
    <scope>NUCLEOTIDE SEQUENCE [LARGE SCALE GENOMIC DNA]</scope>
    <source>
        <strain evidence="3 5">DSM 753</strain>
    </source>
</reference>
<reference evidence="4 6" key="3">
    <citation type="submission" date="2017-07" db="EMBL/GenBank/DDBJ databases">
        <title>Prevalence of linear plasmids in Cutibacterium (Propionibacterium) acnes isolates obtained from prostatic tissue.</title>
        <authorList>
            <person name="Davidsson S."/>
            <person name="Carlsson J."/>
            <person name="Molling P."/>
            <person name="Andren O."/>
            <person name="Andersson S.-O."/>
            <person name="Brzuszkiewicz E."/>
            <person name="Poehlein A."/>
            <person name="Al-Zeer M."/>
            <person name="Brinkmann V."/>
            <person name="Scavenius C."/>
            <person name="Nazipi S."/>
            <person name="Soderquist B."/>
            <person name="Bruggemann H."/>
        </authorList>
    </citation>
    <scope>NUCLEOTIDE SEQUENCE [LARGE SCALE GENOMIC DNA]</scope>
    <source>
        <strain evidence="4 6">DSM 753</strain>
    </source>
</reference>
<comment type="caution">
    <text evidence="3">The sequence shown here is derived from an EMBL/GenBank/DDBJ whole genome shotgun (WGS) entry which is preliminary data.</text>
</comment>
<evidence type="ECO:0000313" key="5">
    <source>
        <dbReference type="Proteomes" id="UP000003490"/>
    </source>
</evidence>
<name>A7VQX9_9FIRM</name>
<dbReference type="GO" id="GO:0097367">
    <property type="term" value="F:carbohydrate derivative binding"/>
    <property type="evidence" value="ECO:0007669"/>
    <property type="project" value="InterPro"/>
</dbReference>
<dbReference type="PANTHER" id="PTHR10937:SF17">
    <property type="entry name" value="GLUCOSAMINE-FRUCTOSE-6-PHOSPHATE AMINOTRANSFERASE"/>
    <property type="match status" value="1"/>
</dbReference>
<dbReference type="PROSITE" id="PS51464">
    <property type="entry name" value="SIS"/>
    <property type="match status" value="1"/>
</dbReference>
<proteinExistence type="predicted"/>
<dbReference type="eggNOG" id="COG0449">
    <property type="taxonomic scope" value="Bacteria"/>
</dbReference>
<evidence type="ECO:0000313" key="6">
    <source>
        <dbReference type="Proteomes" id="UP000220611"/>
    </source>
</evidence>
<evidence type="ECO:0000259" key="2">
    <source>
        <dbReference type="PROSITE" id="PS51464"/>
    </source>
</evidence>
<organism evidence="3 5">
    <name type="scientific">[Clostridium] leptum DSM 753</name>
    <dbReference type="NCBI Taxonomy" id="428125"/>
    <lineage>
        <taxon>Bacteria</taxon>
        <taxon>Bacillati</taxon>
        <taxon>Bacillota</taxon>
        <taxon>Clostridia</taxon>
        <taxon>Eubacteriales</taxon>
        <taxon>Oscillospiraceae</taxon>
        <taxon>Oscillospiraceae incertae sedis</taxon>
    </lineage>
</organism>
<evidence type="ECO:0000313" key="4">
    <source>
        <dbReference type="EMBL" id="PEQ25059.1"/>
    </source>
</evidence>
<dbReference type="Proteomes" id="UP000003490">
    <property type="component" value="Unassembled WGS sequence"/>
</dbReference>
<dbReference type="CDD" id="cd05008">
    <property type="entry name" value="SIS_GlmS_GlmD_1"/>
    <property type="match status" value="1"/>
</dbReference>
<dbReference type="GO" id="GO:0006047">
    <property type="term" value="P:UDP-N-acetylglucosamine metabolic process"/>
    <property type="evidence" value="ECO:0007669"/>
    <property type="project" value="TreeGrafter"/>
</dbReference>